<name>A0ABM8XEY9_9BURK</name>
<proteinExistence type="inferred from homology"/>
<organism evidence="6 7">
    <name type="scientific">Cupriavidus laharis</name>
    <dbReference type="NCBI Taxonomy" id="151654"/>
    <lineage>
        <taxon>Bacteria</taxon>
        <taxon>Pseudomonadati</taxon>
        <taxon>Pseudomonadota</taxon>
        <taxon>Betaproteobacteria</taxon>
        <taxon>Burkholderiales</taxon>
        <taxon>Burkholderiaceae</taxon>
        <taxon>Cupriavidus</taxon>
    </lineage>
</organism>
<keyword evidence="3" id="KW-0238">DNA-binding</keyword>
<dbReference type="InterPro" id="IPR000847">
    <property type="entry name" value="LysR_HTH_N"/>
</dbReference>
<comment type="similarity">
    <text evidence="1">Belongs to the LysR transcriptional regulatory family.</text>
</comment>
<dbReference type="Gene3D" id="3.40.190.290">
    <property type="match status" value="1"/>
</dbReference>
<protein>
    <submittedName>
        <fullName evidence="6">HTH-type transcriptional regulator CynR</fullName>
    </submittedName>
</protein>
<evidence type="ECO:0000256" key="1">
    <source>
        <dbReference type="ARBA" id="ARBA00009437"/>
    </source>
</evidence>
<evidence type="ECO:0000256" key="4">
    <source>
        <dbReference type="ARBA" id="ARBA00023163"/>
    </source>
</evidence>
<evidence type="ECO:0000313" key="6">
    <source>
        <dbReference type="EMBL" id="CAG9178630.1"/>
    </source>
</evidence>
<gene>
    <name evidence="6" type="primary">cynR_6</name>
    <name evidence="6" type="ORF">LMG23992_03805</name>
</gene>
<dbReference type="EMBL" id="CAJZAI010000009">
    <property type="protein sequence ID" value="CAG9178630.1"/>
    <property type="molecule type" value="Genomic_DNA"/>
</dbReference>
<dbReference type="InterPro" id="IPR036390">
    <property type="entry name" value="WH_DNA-bd_sf"/>
</dbReference>
<evidence type="ECO:0000313" key="7">
    <source>
        <dbReference type="Proteomes" id="UP000727654"/>
    </source>
</evidence>
<evidence type="ECO:0000259" key="5">
    <source>
        <dbReference type="PROSITE" id="PS50931"/>
    </source>
</evidence>
<dbReference type="InterPro" id="IPR036388">
    <property type="entry name" value="WH-like_DNA-bd_sf"/>
</dbReference>
<keyword evidence="7" id="KW-1185">Reference proteome</keyword>
<keyword evidence="2" id="KW-0805">Transcription regulation</keyword>
<evidence type="ECO:0000256" key="2">
    <source>
        <dbReference type="ARBA" id="ARBA00023015"/>
    </source>
</evidence>
<dbReference type="Proteomes" id="UP000727654">
    <property type="component" value="Unassembled WGS sequence"/>
</dbReference>
<comment type="caution">
    <text evidence="6">The sequence shown here is derived from an EMBL/GenBank/DDBJ whole genome shotgun (WGS) entry which is preliminary data.</text>
</comment>
<dbReference type="Pfam" id="PF03466">
    <property type="entry name" value="LysR_substrate"/>
    <property type="match status" value="1"/>
</dbReference>
<dbReference type="PRINTS" id="PR00039">
    <property type="entry name" value="HTHLYSR"/>
</dbReference>
<sequence>MYDADIPPMTALAAAARMELRHLRYFEALAETLNFTRAAERVHVTQSTLSHQIRQLEEELGQPLFDRIGKRVSMTEAGETLLLHIAPALRQVDRAIHAVRDEQDPLVGEVRVGATQSFNIQLIPQCVSSFLGRYPSVRVIVEELSAADITARVAEGTLDLGVSYRPTQTDALFFEPLYNEELKLVVNDRHPMAGRRRARMVELHGMRMVLLPAYLATRQLLDECFRAAGAEPQVIAELNSIAPMLELVRRTDIAAVIGESAESGDPGLRFIPLESPTPQRTPGLLWKRGAPRAVPVRFFATTVRRVVEGMGRKG</sequence>
<dbReference type="PROSITE" id="PS50931">
    <property type="entry name" value="HTH_LYSR"/>
    <property type="match status" value="1"/>
</dbReference>
<accession>A0ABM8XEY9</accession>
<dbReference type="Gene3D" id="1.10.10.10">
    <property type="entry name" value="Winged helix-like DNA-binding domain superfamily/Winged helix DNA-binding domain"/>
    <property type="match status" value="1"/>
</dbReference>
<dbReference type="PANTHER" id="PTHR30419">
    <property type="entry name" value="HTH-TYPE TRANSCRIPTIONAL REGULATOR YBHD"/>
    <property type="match status" value="1"/>
</dbReference>
<feature type="domain" description="HTH lysR-type" evidence="5">
    <location>
        <begin position="18"/>
        <end position="75"/>
    </location>
</feature>
<keyword evidence="4" id="KW-0804">Transcription</keyword>
<reference evidence="6 7" key="1">
    <citation type="submission" date="2021-08" db="EMBL/GenBank/DDBJ databases">
        <authorList>
            <person name="Peeters C."/>
        </authorList>
    </citation>
    <scope>NUCLEOTIDE SEQUENCE [LARGE SCALE GENOMIC DNA]</scope>
    <source>
        <strain evidence="6 7">LMG 23992</strain>
    </source>
</reference>
<dbReference type="InterPro" id="IPR005119">
    <property type="entry name" value="LysR_subst-bd"/>
</dbReference>
<evidence type="ECO:0000256" key="3">
    <source>
        <dbReference type="ARBA" id="ARBA00023125"/>
    </source>
</evidence>
<dbReference type="Pfam" id="PF00126">
    <property type="entry name" value="HTH_1"/>
    <property type="match status" value="1"/>
</dbReference>
<dbReference type="SUPFAM" id="SSF46785">
    <property type="entry name" value="Winged helix' DNA-binding domain"/>
    <property type="match status" value="1"/>
</dbReference>
<dbReference type="SUPFAM" id="SSF53850">
    <property type="entry name" value="Periplasmic binding protein-like II"/>
    <property type="match status" value="1"/>
</dbReference>
<dbReference type="InterPro" id="IPR050950">
    <property type="entry name" value="HTH-type_LysR_regulators"/>
</dbReference>